<dbReference type="NCBIfam" id="TIGR00756">
    <property type="entry name" value="PPR"/>
    <property type="match status" value="2"/>
</dbReference>
<keyword evidence="1" id="KW-0677">Repeat</keyword>
<dbReference type="STRING" id="74557.A0A1V9ZK37"/>
<reference evidence="4 5" key="1">
    <citation type="journal article" date="2014" name="Genome Biol. Evol.">
        <title>The secreted proteins of Achlya hypogyna and Thraustotheca clavata identify the ancestral oomycete secretome and reveal gene acquisitions by horizontal gene transfer.</title>
        <authorList>
            <person name="Misner I."/>
            <person name="Blouin N."/>
            <person name="Leonard G."/>
            <person name="Richards T.A."/>
            <person name="Lane C.E."/>
        </authorList>
    </citation>
    <scope>NUCLEOTIDE SEQUENCE [LARGE SCALE GENOMIC DNA]</scope>
    <source>
        <strain evidence="4 5">ATCC 34112</strain>
    </source>
</reference>
<dbReference type="Proteomes" id="UP000243217">
    <property type="component" value="Unassembled WGS sequence"/>
</dbReference>
<feature type="repeat" description="PPR" evidence="2">
    <location>
        <begin position="443"/>
        <end position="477"/>
    </location>
</feature>
<evidence type="ECO:0000313" key="4">
    <source>
        <dbReference type="EMBL" id="OQR98337.1"/>
    </source>
</evidence>
<dbReference type="InterPro" id="IPR011990">
    <property type="entry name" value="TPR-like_helical_dom_sf"/>
</dbReference>
<dbReference type="Gene3D" id="1.25.40.10">
    <property type="entry name" value="Tetratricopeptide repeat domain"/>
    <property type="match status" value="3"/>
</dbReference>
<feature type="compositionally biased region" description="Polar residues" evidence="3">
    <location>
        <begin position="8"/>
        <end position="18"/>
    </location>
</feature>
<dbReference type="AlphaFoldDB" id="A0A1V9ZK37"/>
<dbReference type="PROSITE" id="PS51375">
    <property type="entry name" value="PPR"/>
    <property type="match status" value="1"/>
</dbReference>
<evidence type="ECO:0000256" key="3">
    <source>
        <dbReference type="SAM" id="MobiDB-lite"/>
    </source>
</evidence>
<proteinExistence type="predicted"/>
<dbReference type="OrthoDB" id="5588846at2759"/>
<dbReference type="Pfam" id="PF13812">
    <property type="entry name" value="PPR_3"/>
    <property type="match status" value="1"/>
</dbReference>
<name>A0A1V9ZK37_9STRA</name>
<evidence type="ECO:0000256" key="2">
    <source>
        <dbReference type="PROSITE-ProRule" id="PRU00708"/>
    </source>
</evidence>
<dbReference type="Pfam" id="PF01535">
    <property type="entry name" value="PPR"/>
    <property type="match status" value="1"/>
</dbReference>
<gene>
    <name evidence="4" type="ORF">THRCLA_06746</name>
</gene>
<sequence length="829" mass="93693">MAIHQEPSEPTMSEQQETQQDDTRVNIPPGARTSETELPEGIAIPILEYNQLTKKPPLSTIDFNSDDPAVNMEEQDYVDHTLFSPEVSRHSIEVAVRRAKTLEQELRDMSQDDLSTKKAALAGSVTTNMPSTLLNAVKRIVGARNRYSLLDEKQASADSQMVGESDNTDGDGMQLSPVSSNDEVFKARPSTPSVLRKISAYGNDHAGTMPTPKPKKRINWKESEDDGNESKETNSLVPDNNHEVKITIAEEDQPTNRPPKRKAKSGVIRRLTPKEKEELYELRPDLKIIPNWAQKYREEMIVSIANGGHQEPIAMLRYLTKQTMQSIFKPNKMSLCVASRNLSARFTSTSNISNEFADHPILNSCGFDFPFDGAEYNASTGKHKYGRRVADWTMKRVNQTMGENNRIDYENLTQLITLLTARNYYNEAIELLQFARIHGAKPPISAYSQVIASCYSQQQYDDALQVFDVMRRDGFQPSFVTYSRALSAATKGDYHDLTLELFEDLIQDCQNMSYDSIGIACNIVLHSCGKHCDFKTASEIWQQMTDEGIPKNNSTYTAYLLAALGAKVWDEFNSVLDESFASGIVLFAPSYFSMIQTCAKHKQWDLVIHIHQKLLGHQLELTGMPPGAVMMAYCKQGDPTMTIKMYNDSMKAGTRLNAYSISAVITAHLHLRDFKKGMEICDKAVEDFPDAGMLYKLKVQLLFALNNIEEGVELLDAKKHLMDKTANCYRPLIAHYLSKRMYDEAARYSLIMFEGNRFVASSDWTNALSAAIALPDKSTYWVFRNWIESRALDLVPLIPDELMLERLPRENVPQKQPKLLSPRRPLKLL</sequence>
<protein>
    <recommendedName>
        <fullName evidence="6">Pentacotripeptide-repeat region of PRORP domain-containing protein</fullName>
    </recommendedName>
</protein>
<evidence type="ECO:0008006" key="6">
    <source>
        <dbReference type="Google" id="ProtNLM"/>
    </source>
</evidence>
<feature type="region of interest" description="Disordered" evidence="3">
    <location>
        <begin position="152"/>
        <end position="242"/>
    </location>
</feature>
<feature type="region of interest" description="Disordered" evidence="3">
    <location>
        <begin position="247"/>
        <end position="266"/>
    </location>
</feature>
<dbReference type="SUPFAM" id="SSF48452">
    <property type="entry name" value="TPR-like"/>
    <property type="match status" value="1"/>
</dbReference>
<evidence type="ECO:0000313" key="5">
    <source>
        <dbReference type="Proteomes" id="UP000243217"/>
    </source>
</evidence>
<organism evidence="4 5">
    <name type="scientific">Thraustotheca clavata</name>
    <dbReference type="NCBI Taxonomy" id="74557"/>
    <lineage>
        <taxon>Eukaryota</taxon>
        <taxon>Sar</taxon>
        <taxon>Stramenopiles</taxon>
        <taxon>Oomycota</taxon>
        <taxon>Saprolegniomycetes</taxon>
        <taxon>Saprolegniales</taxon>
        <taxon>Achlyaceae</taxon>
        <taxon>Thraustotheca</taxon>
    </lineage>
</organism>
<dbReference type="InterPro" id="IPR002885">
    <property type="entry name" value="PPR_rpt"/>
</dbReference>
<keyword evidence="5" id="KW-1185">Reference proteome</keyword>
<evidence type="ECO:0000256" key="1">
    <source>
        <dbReference type="ARBA" id="ARBA00022737"/>
    </source>
</evidence>
<dbReference type="PANTHER" id="PTHR47447:SF17">
    <property type="entry name" value="OS12G0638900 PROTEIN"/>
    <property type="match status" value="1"/>
</dbReference>
<comment type="caution">
    <text evidence="4">The sequence shown here is derived from an EMBL/GenBank/DDBJ whole genome shotgun (WGS) entry which is preliminary data.</text>
</comment>
<dbReference type="EMBL" id="JNBS01001861">
    <property type="protein sequence ID" value="OQR98337.1"/>
    <property type="molecule type" value="Genomic_DNA"/>
</dbReference>
<accession>A0A1V9ZK37</accession>
<feature type="region of interest" description="Disordered" evidence="3">
    <location>
        <begin position="1"/>
        <end position="39"/>
    </location>
</feature>
<dbReference type="PANTHER" id="PTHR47447">
    <property type="entry name" value="OS03G0856100 PROTEIN"/>
    <property type="match status" value="1"/>
</dbReference>